<dbReference type="AlphaFoldDB" id="A0A9Q8SDJ0"/>
<dbReference type="RefSeq" id="XP_049136871.1">
    <property type="nucleotide sequence ID" value="XM_049280914.1"/>
</dbReference>
<protein>
    <submittedName>
        <fullName evidence="2">Uncharacterized protein</fullName>
    </submittedName>
</protein>
<reference evidence="2" key="1">
    <citation type="journal article" date="2021" name="Mol. Plant Microbe Interact.">
        <title>Complete Genome Sequence of the Plant-Pathogenic Fungus Colletotrichum lupini.</title>
        <authorList>
            <person name="Baroncelli R."/>
            <person name="Pensec F."/>
            <person name="Da Lio D."/>
            <person name="Boufleur T."/>
            <person name="Vicente I."/>
            <person name="Sarrocco S."/>
            <person name="Picot A."/>
            <person name="Baraldi E."/>
            <person name="Sukno S."/>
            <person name="Thon M."/>
            <person name="Le Floch G."/>
        </authorList>
    </citation>
    <scope>NUCLEOTIDE SEQUENCE</scope>
    <source>
        <strain evidence="2">IMI 504893</strain>
    </source>
</reference>
<dbReference type="Proteomes" id="UP000830671">
    <property type="component" value="Chromosome 1"/>
</dbReference>
<accession>A0A9Q8SDJ0</accession>
<dbReference type="KEGG" id="clup:CLUP02_01878"/>
<evidence type="ECO:0000313" key="3">
    <source>
        <dbReference type="Proteomes" id="UP000830671"/>
    </source>
</evidence>
<evidence type="ECO:0000256" key="1">
    <source>
        <dbReference type="SAM" id="MobiDB-lite"/>
    </source>
</evidence>
<keyword evidence="3" id="KW-1185">Reference proteome</keyword>
<name>A0A9Q8SDJ0_9PEZI</name>
<evidence type="ECO:0000313" key="2">
    <source>
        <dbReference type="EMBL" id="UQC75225.1"/>
    </source>
</evidence>
<gene>
    <name evidence="2" type="ORF">CLUP02_01878</name>
</gene>
<sequence length="104" mass="11250">MFAKQGLGSREYQLAIKMDPNAGKSACHSGSERKSAHTHSTAASQRSLPSQQLNAYQNQTPSEDSNIYRVAYQNTDMSASAAQHRGRIAVDLAKFAGRFEGSSS</sequence>
<feature type="compositionally biased region" description="Polar residues" evidence="1">
    <location>
        <begin position="38"/>
        <end position="64"/>
    </location>
</feature>
<feature type="region of interest" description="Disordered" evidence="1">
    <location>
        <begin position="21"/>
        <end position="64"/>
    </location>
</feature>
<dbReference type="GeneID" id="73335924"/>
<organism evidence="2 3">
    <name type="scientific">Colletotrichum lupini</name>
    <dbReference type="NCBI Taxonomy" id="145971"/>
    <lineage>
        <taxon>Eukaryota</taxon>
        <taxon>Fungi</taxon>
        <taxon>Dikarya</taxon>
        <taxon>Ascomycota</taxon>
        <taxon>Pezizomycotina</taxon>
        <taxon>Sordariomycetes</taxon>
        <taxon>Hypocreomycetidae</taxon>
        <taxon>Glomerellales</taxon>
        <taxon>Glomerellaceae</taxon>
        <taxon>Colletotrichum</taxon>
        <taxon>Colletotrichum acutatum species complex</taxon>
    </lineage>
</organism>
<proteinExistence type="predicted"/>
<dbReference type="EMBL" id="CP019471">
    <property type="protein sequence ID" value="UQC75225.1"/>
    <property type="molecule type" value="Genomic_DNA"/>
</dbReference>